<evidence type="ECO:0000256" key="3">
    <source>
        <dbReference type="ARBA" id="ARBA00023027"/>
    </source>
</evidence>
<keyword evidence="2 6" id="KW-0560">Oxidoreductase</keyword>
<evidence type="ECO:0000313" key="8">
    <source>
        <dbReference type="EMBL" id="RBA27664.1"/>
    </source>
</evidence>
<dbReference type="InterPro" id="IPR016211">
    <property type="entry name" value="Glu/Phe/Leu/Val/Trp_DH_bac/arc"/>
</dbReference>
<evidence type="ECO:0000259" key="7">
    <source>
        <dbReference type="SMART" id="SM00839"/>
    </source>
</evidence>
<dbReference type="GO" id="GO:0006520">
    <property type="term" value="P:amino acid metabolic process"/>
    <property type="evidence" value="ECO:0007669"/>
    <property type="project" value="InterPro"/>
</dbReference>
<evidence type="ECO:0000256" key="2">
    <source>
        <dbReference type="ARBA" id="ARBA00023002"/>
    </source>
</evidence>
<proteinExistence type="inferred from homology"/>
<dbReference type="InterPro" id="IPR036291">
    <property type="entry name" value="NAD(P)-bd_dom_sf"/>
</dbReference>
<comment type="similarity">
    <text evidence="1 6">Belongs to the Glu/Leu/Phe/Val dehydrogenases family.</text>
</comment>
<keyword evidence="3 5" id="KW-0520">NAD</keyword>
<evidence type="ECO:0000256" key="5">
    <source>
        <dbReference type="PIRSR" id="PIRSR000188-2"/>
    </source>
</evidence>
<dbReference type="RefSeq" id="WP_113989653.1">
    <property type="nucleotide sequence ID" value="NZ_QLST01000014.1"/>
</dbReference>
<dbReference type="Pfam" id="PF02812">
    <property type="entry name" value="ELFV_dehydrog_N"/>
    <property type="match status" value="1"/>
</dbReference>
<sequence>MTADLLKANELHKVDPVFGQVSFDGHEQVVFCHDKDTGLKAIIGVHNTVLGPALGGTRMWNYTNEWEALNDVLRLSRGMTYKNSISGLNLGGGKAVIIGDAKTQKTPELMRRFGQFVDSLSGKYITAEDVGMETKDMDTVNEVTKHVAGISVERGGSGNPSPVTAYGVFMGMKAAAKYKFGSDNLEGKKVLVQGIGHVGEVLVQHLTESGAIVTISDINQDRVNQIGAKYGAKIFTGDDLYSAEVDIYAPCALGATINDNTIDKIKASIIAGAANNQLANELVHGKLLKEKGILYAPDFLINAGGVINVYSELVKWTNAQVMEKTENIYNTALEIFKFADDNNITTHQAAFSVAQKRIDDAKNELKK</sequence>
<organism evidence="8 9">
    <name type="scientific">Flavobacterium tibetense</name>
    <dbReference type="NCBI Taxonomy" id="2233533"/>
    <lineage>
        <taxon>Bacteria</taxon>
        <taxon>Pseudomonadati</taxon>
        <taxon>Bacteroidota</taxon>
        <taxon>Flavobacteriia</taxon>
        <taxon>Flavobacteriales</taxon>
        <taxon>Flavobacteriaceae</taxon>
        <taxon>Flavobacterium</taxon>
    </lineage>
</organism>
<feature type="binding site" evidence="5">
    <location>
        <begin position="194"/>
        <end position="199"/>
    </location>
    <ligand>
        <name>NAD(+)</name>
        <dbReference type="ChEBI" id="CHEBI:57540"/>
    </ligand>
</feature>
<protein>
    <submittedName>
        <fullName evidence="8">Leucine dehydrogenase</fullName>
    </submittedName>
</protein>
<dbReference type="PANTHER" id="PTHR42722:SF1">
    <property type="entry name" value="VALINE DEHYDROGENASE"/>
    <property type="match status" value="1"/>
</dbReference>
<keyword evidence="9" id="KW-1185">Reference proteome</keyword>
<dbReference type="Pfam" id="PF00208">
    <property type="entry name" value="ELFV_dehydrog"/>
    <property type="match status" value="2"/>
</dbReference>
<dbReference type="Gene3D" id="3.40.50.10860">
    <property type="entry name" value="Leucine Dehydrogenase, chain A, domain 1"/>
    <property type="match status" value="1"/>
</dbReference>
<reference evidence="8 9" key="1">
    <citation type="submission" date="2018-06" db="EMBL/GenBank/DDBJ databases">
        <title>Flavobacterium tibetense sp. nov., isolated from a wetland YonghuCo on Tibetan Plateau.</title>
        <authorList>
            <person name="Xing P."/>
            <person name="Phurbu D."/>
            <person name="Lu H."/>
        </authorList>
    </citation>
    <scope>NUCLEOTIDE SEQUENCE [LARGE SCALE GENOMIC DNA]</scope>
    <source>
        <strain evidence="8 9">YH5</strain>
    </source>
</reference>
<dbReference type="InterPro" id="IPR006095">
    <property type="entry name" value="Glu/Leu/Phe/Val/Trp_DH"/>
</dbReference>
<dbReference type="Proteomes" id="UP000253319">
    <property type="component" value="Unassembled WGS sequence"/>
</dbReference>
<dbReference type="Gene3D" id="3.40.50.720">
    <property type="entry name" value="NAD(P)-binding Rossmann-like Domain"/>
    <property type="match status" value="1"/>
</dbReference>
<feature type="active site" description="Proton donor/acceptor" evidence="4">
    <location>
        <position position="94"/>
    </location>
</feature>
<name>A0A365NZW5_9FLAO</name>
<accession>A0A365NZW5</accession>
<dbReference type="FunFam" id="3.40.50.10860:FF:000010">
    <property type="entry name" value="Leucine dehydrogenase"/>
    <property type="match status" value="1"/>
</dbReference>
<evidence type="ECO:0000256" key="1">
    <source>
        <dbReference type="ARBA" id="ARBA00006382"/>
    </source>
</evidence>
<dbReference type="OrthoDB" id="9803297at2"/>
<evidence type="ECO:0000256" key="4">
    <source>
        <dbReference type="PIRSR" id="PIRSR000188-1"/>
    </source>
</evidence>
<dbReference type="InterPro" id="IPR046346">
    <property type="entry name" value="Aminoacid_DH-like_N_sf"/>
</dbReference>
<dbReference type="PANTHER" id="PTHR42722">
    <property type="entry name" value="LEUCINE DEHYDROGENASE"/>
    <property type="match status" value="1"/>
</dbReference>
<comment type="caution">
    <text evidence="8">The sequence shown here is derived from an EMBL/GenBank/DDBJ whole genome shotgun (WGS) entry which is preliminary data.</text>
</comment>
<dbReference type="CDD" id="cd01075">
    <property type="entry name" value="NAD_bind_Leu_Phe_Val_DH"/>
    <property type="match status" value="1"/>
</dbReference>
<dbReference type="SMART" id="SM00839">
    <property type="entry name" value="ELFV_dehydrog"/>
    <property type="match status" value="1"/>
</dbReference>
<dbReference type="PRINTS" id="PR00082">
    <property type="entry name" value="GLFDHDRGNASE"/>
</dbReference>
<dbReference type="EMBL" id="QLST01000014">
    <property type="protein sequence ID" value="RBA27664.1"/>
    <property type="molecule type" value="Genomic_DNA"/>
</dbReference>
<evidence type="ECO:0000313" key="9">
    <source>
        <dbReference type="Proteomes" id="UP000253319"/>
    </source>
</evidence>
<dbReference type="SUPFAM" id="SSF51735">
    <property type="entry name" value="NAD(P)-binding Rossmann-fold domains"/>
    <property type="match status" value="1"/>
</dbReference>
<feature type="domain" description="Glutamate/phenylalanine/leucine/valine/L-tryptophan dehydrogenase C-terminal" evidence="7">
    <location>
        <begin position="158"/>
        <end position="366"/>
    </location>
</feature>
<keyword evidence="5" id="KW-0547">Nucleotide-binding</keyword>
<dbReference type="AlphaFoldDB" id="A0A365NZW5"/>
<dbReference type="InterPro" id="IPR006097">
    <property type="entry name" value="Glu/Leu/Phe/Val/Trp_DH_dimer"/>
</dbReference>
<evidence type="ECO:0000256" key="6">
    <source>
        <dbReference type="RuleBase" id="RU004417"/>
    </source>
</evidence>
<dbReference type="GO" id="GO:0000166">
    <property type="term" value="F:nucleotide binding"/>
    <property type="evidence" value="ECO:0007669"/>
    <property type="project" value="UniProtKB-KW"/>
</dbReference>
<dbReference type="GO" id="GO:0016639">
    <property type="term" value="F:oxidoreductase activity, acting on the CH-NH2 group of donors, NAD or NADP as acceptor"/>
    <property type="evidence" value="ECO:0007669"/>
    <property type="project" value="InterPro"/>
</dbReference>
<dbReference type="PIRSF" id="PIRSF000188">
    <property type="entry name" value="Phe_leu_dh"/>
    <property type="match status" value="1"/>
</dbReference>
<dbReference type="InterPro" id="IPR006096">
    <property type="entry name" value="Glu/Leu/Phe/Val/Trp_DH_C"/>
</dbReference>
<gene>
    <name evidence="8" type="ORF">DPN68_10740</name>
</gene>
<dbReference type="SUPFAM" id="SSF53223">
    <property type="entry name" value="Aminoacid dehydrogenase-like, N-terminal domain"/>
    <property type="match status" value="1"/>
</dbReference>